<sequence>MNFLLTDDEPLQLQELTSILRRIRPEAQVFAYAWPDDALEGAKSNPIDVAFLDIQTGGMSGLELALELKRLQPGVHIVFVTGFSQYAVDAFAMHASGYLLKPATEEAVLRELTFLYQEREASARVRVKTFGGFDVYVDGEPLRFGRAKSKELFAYLVDRRGSSVTTGEAYAALFEDAEDTLSGKSYFRTILHEMVNTLKKAGVEEILVKGRNSYAVLPERLDCDYYRFLQGDPAAVNAFQNDYMAAYSWAEIRNAELGFKME</sequence>
<feature type="domain" description="Response regulatory" evidence="4">
    <location>
        <begin position="2"/>
        <end position="116"/>
    </location>
</feature>
<name>A0A9D2LYY7_9FIRM</name>
<dbReference type="PROSITE" id="PS50110">
    <property type="entry name" value="RESPONSE_REGULATORY"/>
    <property type="match status" value="1"/>
</dbReference>
<dbReference type="SMART" id="SM00448">
    <property type="entry name" value="REC"/>
    <property type="match status" value="1"/>
</dbReference>
<feature type="modified residue" description="4-aspartylphosphate" evidence="3">
    <location>
        <position position="53"/>
    </location>
</feature>
<dbReference type="InterPro" id="IPR036388">
    <property type="entry name" value="WH-like_DNA-bd_sf"/>
</dbReference>
<evidence type="ECO:0000256" key="1">
    <source>
        <dbReference type="ARBA" id="ARBA00018672"/>
    </source>
</evidence>
<dbReference type="Proteomes" id="UP000824214">
    <property type="component" value="Unassembled WGS sequence"/>
</dbReference>
<evidence type="ECO:0000256" key="2">
    <source>
        <dbReference type="ARBA" id="ARBA00024867"/>
    </source>
</evidence>
<comment type="function">
    <text evidence="2">May play the central regulatory role in sporulation. It may be an element of the effector pathway responsible for the activation of sporulation genes in response to nutritional stress. Spo0A may act in concert with spo0H (a sigma factor) to control the expression of some genes that are critical to the sporulation process.</text>
</comment>
<evidence type="ECO:0000313" key="5">
    <source>
        <dbReference type="EMBL" id="HJB37711.1"/>
    </source>
</evidence>
<proteinExistence type="predicted"/>
<dbReference type="GO" id="GO:0000160">
    <property type="term" value="P:phosphorelay signal transduction system"/>
    <property type="evidence" value="ECO:0007669"/>
    <property type="project" value="InterPro"/>
</dbReference>
<dbReference type="EMBL" id="DWXZ01000136">
    <property type="protein sequence ID" value="HJB37711.1"/>
    <property type="molecule type" value="Genomic_DNA"/>
</dbReference>
<organism evidence="5 6">
    <name type="scientific">Candidatus Acutalibacter ornithocaccae</name>
    <dbReference type="NCBI Taxonomy" id="2838416"/>
    <lineage>
        <taxon>Bacteria</taxon>
        <taxon>Bacillati</taxon>
        <taxon>Bacillota</taxon>
        <taxon>Clostridia</taxon>
        <taxon>Eubacteriales</taxon>
        <taxon>Acutalibacteraceae</taxon>
        <taxon>Acutalibacter</taxon>
    </lineage>
</organism>
<dbReference type="InterPro" id="IPR051677">
    <property type="entry name" value="AfsR-DnrI-RedD_regulator"/>
</dbReference>
<dbReference type="SUPFAM" id="SSF52172">
    <property type="entry name" value="CheY-like"/>
    <property type="match status" value="1"/>
</dbReference>
<dbReference type="AlphaFoldDB" id="A0A9D2LYY7"/>
<dbReference type="Gene3D" id="3.40.50.2300">
    <property type="match status" value="1"/>
</dbReference>
<reference evidence="5" key="2">
    <citation type="submission" date="2021-04" db="EMBL/GenBank/DDBJ databases">
        <authorList>
            <person name="Gilroy R."/>
        </authorList>
    </citation>
    <scope>NUCLEOTIDE SEQUENCE</scope>
    <source>
        <strain evidence="5">ChiBcolR8-3208</strain>
    </source>
</reference>
<accession>A0A9D2LYY7</accession>
<evidence type="ECO:0000259" key="4">
    <source>
        <dbReference type="PROSITE" id="PS50110"/>
    </source>
</evidence>
<keyword evidence="3" id="KW-0597">Phosphoprotein</keyword>
<dbReference type="PANTHER" id="PTHR35807">
    <property type="entry name" value="TRANSCRIPTIONAL REGULATOR REDD-RELATED"/>
    <property type="match status" value="1"/>
</dbReference>
<dbReference type="InterPro" id="IPR001789">
    <property type="entry name" value="Sig_transdc_resp-reg_receiver"/>
</dbReference>
<gene>
    <name evidence="5" type="ORF">H9942_06540</name>
</gene>
<dbReference type="InterPro" id="IPR011006">
    <property type="entry name" value="CheY-like_superfamily"/>
</dbReference>
<reference evidence="5" key="1">
    <citation type="journal article" date="2021" name="PeerJ">
        <title>Extensive microbial diversity within the chicken gut microbiome revealed by metagenomics and culture.</title>
        <authorList>
            <person name="Gilroy R."/>
            <person name="Ravi A."/>
            <person name="Getino M."/>
            <person name="Pursley I."/>
            <person name="Horton D.L."/>
            <person name="Alikhan N.F."/>
            <person name="Baker D."/>
            <person name="Gharbi K."/>
            <person name="Hall N."/>
            <person name="Watson M."/>
            <person name="Adriaenssens E.M."/>
            <person name="Foster-Nyarko E."/>
            <person name="Jarju S."/>
            <person name="Secka A."/>
            <person name="Antonio M."/>
            <person name="Oren A."/>
            <person name="Chaudhuri R.R."/>
            <person name="La Ragione R."/>
            <person name="Hildebrand F."/>
            <person name="Pallen M.J."/>
        </authorList>
    </citation>
    <scope>NUCLEOTIDE SEQUENCE</scope>
    <source>
        <strain evidence="5">ChiBcolR8-3208</strain>
    </source>
</reference>
<dbReference type="Pfam" id="PF00072">
    <property type="entry name" value="Response_reg"/>
    <property type="match status" value="1"/>
</dbReference>
<protein>
    <recommendedName>
        <fullName evidence="1">Stage 0 sporulation protein A homolog</fullName>
    </recommendedName>
</protein>
<evidence type="ECO:0000313" key="6">
    <source>
        <dbReference type="Proteomes" id="UP000824214"/>
    </source>
</evidence>
<dbReference type="Gene3D" id="1.10.10.10">
    <property type="entry name" value="Winged helix-like DNA-binding domain superfamily/Winged helix DNA-binding domain"/>
    <property type="match status" value="1"/>
</dbReference>
<comment type="caution">
    <text evidence="5">The sequence shown here is derived from an EMBL/GenBank/DDBJ whole genome shotgun (WGS) entry which is preliminary data.</text>
</comment>
<evidence type="ECO:0000256" key="3">
    <source>
        <dbReference type="PROSITE-ProRule" id="PRU00169"/>
    </source>
</evidence>